<dbReference type="GO" id="GO:0003700">
    <property type="term" value="F:DNA-binding transcription factor activity"/>
    <property type="evidence" value="ECO:0007669"/>
    <property type="project" value="UniProtKB-UniRule"/>
</dbReference>
<evidence type="ECO:0000313" key="10">
    <source>
        <dbReference type="Proteomes" id="UP000192783"/>
    </source>
</evidence>
<dbReference type="OrthoDB" id="9807753at2"/>
<evidence type="ECO:0000256" key="1">
    <source>
        <dbReference type="ARBA" id="ARBA00013860"/>
    </source>
</evidence>
<evidence type="ECO:0000256" key="4">
    <source>
        <dbReference type="ARBA" id="ARBA00023015"/>
    </source>
</evidence>
<evidence type="ECO:0000256" key="7">
    <source>
        <dbReference type="HAMAP-Rule" id="MF_01008"/>
    </source>
</evidence>
<evidence type="ECO:0000256" key="5">
    <source>
        <dbReference type="ARBA" id="ARBA00023125"/>
    </source>
</evidence>
<dbReference type="CDD" id="cd16321">
    <property type="entry name" value="MraZ_C"/>
    <property type="match status" value="1"/>
</dbReference>
<dbReference type="InterPro" id="IPR003444">
    <property type="entry name" value="MraZ"/>
</dbReference>
<organism evidence="9 10">
    <name type="scientific">Desulfacinum hydrothermale DSM 13146</name>
    <dbReference type="NCBI Taxonomy" id="1121390"/>
    <lineage>
        <taxon>Bacteria</taxon>
        <taxon>Pseudomonadati</taxon>
        <taxon>Thermodesulfobacteriota</taxon>
        <taxon>Syntrophobacteria</taxon>
        <taxon>Syntrophobacterales</taxon>
        <taxon>Syntrophobacteraceae</taxon>
        <taxon>Desulfacinum</taxon>
    </lineage>
</organism>
<dbReference type="GO" id="GO:0000976">
    <property type="term" value="F:transcription cis-regulatory region binding"/>
    <property type="evidence" value="ECO:0007669"/>
    <property type="project" value="TreeGrafter"/>
</dbReference>
<gene>
    <name evidence="7" type="primary">mraZ</name>
    <name evidence="9" type="ORF">SAMN02746041_01061</name>
</gene>
<keyword evidence="3" id="KW-0677">Repeat</keyword>
<evidence type="ECO:0000313" key="9">
    <source>
        <dbReference type="EMBL" id="SMC20941.1"/>
    </source>
</evidence>
<dbReference type="Gene3D" id="3.40.1550.20">
    <property type="entry name" value="Transcriptional regulator MraZ domain"/>
    <property type="match status" value="1"/>
</dbReference>
<dbReference type="InterPro" id="IPR038619">
    <property type="entry name" value="MraZ_sf"/>
</dbReference>
<protein>
    <recommendedName>
        <fullName evidence="1 7">Transcriptional regulator MraZ</fullName>
    </recommendedName>
</protein>
<dbReference type="GO" id="GO:2000143">
    <property type="term" value="P:negative regulation of DNA-templated transcription initiation"/>
    <property type="evidence" value="ECO:0007669"/>
    <property type="project" value="TreeGrafter"/>
</dbReference>
<dbReference type="AlphaFoldDB" id="A0A1W1XBQ5"/>
<dbReference type="InterPro" id="IPR035644">
    <property type="entry name" value="MraZ_C"/>
</dbReference>
<dbReference type="Proteomes" id="UP000192783">
    <property type="component" value="Unassembled WGS sequence"/>
</dbReference>
<comment type="subunit">
    <text evidence="7">Forms oligomers.</text>
</comment>
<dbReference type="InterPro" id="IPR037914">
    <property type="entry name" value="SpoVT-AbrB_sf"/>
</dbReference>
<dbReference type="InterPro" id="IPR020603">
    <property type="entry name" value="MraZ_dom"/>
</dbReference>
<dbReference type="PANTHER" id="PTHR34701">
    <property type="entry name" value="TRANSCRIPTIONAL REGULATOR MRAZ"/>
    <property type="match status" value="1"/>
</dbReference>
<dbReference type="STRING" id="1121390.SAMN02746041_01061"/>
<dbReference type="InterPro" id="IPR007159">
    <property type="entry name" value="SpoVT-AbrB_dom"/>
</dbReference>
<dbReference type="PROSITE" id="PS51740">
    <property type="entry name" value="SPOVT_ABRB"/>
    <property type="match status" value="2"/>
</dbReference>
<dbReference type="GO" id="GO:0009295">
    <property type="term" value="C:nucleoid"/>
    <property type="evidence" value="ECO:0007669"/>
    <property type="project" value="UniProtKB-SubCell"/>
</dbReference>
<evidence type="ECO:0000256" key="3">
    <source>
        <dbReference type="ARBA" id="ARBA00022737"/>
    </source>
</evidence>
<dbReference type="CDD" id="cd16320">
    <property type="entry name" value="MraZ_N"/>
    <property type="match status" value="1"/>
</dbReference>
<dbReference type="Pfam" id="PF02381">
    <property type="entry name" value="MraZ"/>
    <property type="match status" value="2"/>
</dbReference>
<dbReference type="RefSeq" id="WP_084056829.1">
    <property type="nucleotide sequence ID" value="NZ_FWXF01000004.1"/>
</dbReference>
<reference evidence="9 10" key="1">
    <citation type="submission" date="2017-04" db="EMBL/GenBank/DDBJ databases">
        <authorList>
            <person name="Afonso C.L."/>
            <person name="Miller P.J."/>
            <person name="Scott M.A."/>
            <person name="Spackman E."/>
            <person name="Goraichik I."/>
            <person name="Dimitrov K.M."/>
            <person name="Suarez D.L."/>
            <person name="Swayne D.E."/>
        </authorList>
    </citation>
    <scope>NUCLEOTIDE SEQUENCE [LARGE SCALE GENOMIC DNA]</scope>
    <source>
        <strain evidence="9 10">DSM 13146</strain>
    </source>
</reference>
<keyword evidence="6 7" id="KW-0804">Transcription</keyword>
<dbReference type="EMBL" id="FWXF01000004">
    <property type="protein sequence ID" value="SMC20941.1"/>
    <property type="molecule type" value="Genomic_DNA"/>
</dbReference>
<dbReference type="InterPro" id="IPR035642">
    <property type="entry name" value="MraZ_N"/>
</dbReference>
<sequence length="153" mass="18135">MGILKSKRFRGQSIHRLDDKGRLRIPTKFREILQECYTDGLVLAMRKDHLEAYPPEEWEQIEDKLLKKVAFNKEVREFVRYFVSSAMECEFDKQGRILIPALHRERAGIHQEVVLVGVLDSFEIWDTNRWHKDLEAAGERYDQTFSEVARLVE</sequence>
<comment type="subcellular location">
    <subcellularLocation>
        <location evidence="7">Cytoplasm</location>
        <location evidence="7">Nucleoid</location>
    </subcellularLocation>
</comment>
<feature type="domain" description="SpoVT-AbrB" evidence="8">
    <location>
        <begin position="12"/>
        <end position="57"/>
    </location>
</feature>
<feature type="domain" description="SpoVT-AbrB" evidence="8">
    <location>
        <begin position="86"/>
        <end position="129"/>
    </location>
</feature>
<keyword evidence="10" id="KW-1185">Reference proteome</keyword>
<dbReference type="PANTHER" id="PTHR34701:SF1">
    <property type="entry name" value="TRANSCRIPTIONAL REGULATOR MRAZ"/>
    <property type="match status" value="1"/>
</dbReference>
<name>A0A1W1XBQ5_9BACT</name>
<dbReference type="HAMAP" id="MF_01008">
    <property type="entry name" value="MraZ"/>
    <property type="match status" value="1"/>
</dbReference>
<proteinExistence type="inferred from homology"/>
<evidence type="ECO:0000256" key="6">
    <source>
        <dbReference type="ARBA" id="ARBA00023163"/>
    </source>
</evidence>
<evidence type="ECO:0000256" key="2">
    <source>
        <dbReference type="ARBA" id="ARBA00022490"/>
    </source>
</evidence>
<evidence type="ECO:0000259" key="8">
    <source>
        <dbReference type="PROSITE" id="PS51740"/>
    </source>
</evidence>
<comment type="similarity">
    <text evidence="7">Belongs to the MraZ family.</text>
</comment>
<keyword evidence="5 7" id="KW-0238">DNA-binding</keyword>
<dbReference type="SUPFAM" id="SSF89447">
    <property type="entry name" value="AbrB/MazE/MraZ-like"/>
    <property type="match status" value="1"/>
</dbReference>
<dbReference type="GO" id="GO:0005737">
    <property type="term" value="C:cytoplasm"/>
    <property type="evidence" value="ECO:0007669"/>
    <property type="project" value="UniProtKB-UniRule"/>
</dbReference>
<accession>A0A1W1XBQ5</accession>
<keyword evidence="4 7" id="KW-0805">Transcription regulation</keyword>
<dbReference type="NCBIfam" id="TIGR00242">
    <property type="entry name" value="division/cell wall cluster transcriptional repressor MraZ"/>
    <property type="match status" value="1"/>
</dbReference>
<keyword evidence="2 7" id="KW-0963">Cytoplasm</keyword>